<dbReference type="GO" id="GO:0030276">
    <property type="term" value="F:clathrin binding"/>
    <property type="evidence" value="ECO:0007669"/>
    <property type="project" value="TreeGrafter"/>
</dbReference>
<dbReference type="Proteomes" id="UP000275846">
    <property type="component" value="Unassembled WGS sequence"/>
</dbReference>
<evidence type="ECO:0000313" key="3">
    <source>
        <dbReference type="EMBL" id="VDL94014.1"/>
    </source>
</evidence>
<keyword evidence="1" id="KW-0812">Transmembrane</keyword>
<dbReference type="STRING" id="70667.A0A183STT1"/>
<dbReference type="WBParaSite" id="SSLN_0000791901-mRNA-1">
    <property type="protein sequence ID" value="SSLN_0000791901-mRNA-1"/>
    <property type="gene ID" value="SSLN_0000791901"/>
</dbReference>
<feature type="domain" description="C2" evidence="2">
    <location>
        <begin position="256"/>
        <end position="392"/>
    </location>
</feature>
<organism evidence="5">
    <name type="scientific">Schistocephalus solidus</name>
    <name type="common">Tapeworm</name>
    <dbReference type="NCBI Taxonomy" id="70667"/>
    <lineage>
        <taxon>Eukaryota</taxon>
        <taxon>Metazoa</taxon>
        <taxon>Spiralia</taxon>
        <taxon>Lophotrochozoa</taxon>
        <taxon>Platyhelminthes</taxon>
        <taxon>Cestoda</taxon>
        <taxon>Eucestoda</taxon>
        <taxon>Diphyllobothriidea</taxon>
        <taxon>Diphyllobothriidae</taxon>
        <taxon>Schistocephalus</taxon>
    </lineage>
</organism>
<dbReference type="GO" id="GO:0070382">
    <property type="term" value="C:exocytic vesicle"/>
    <property type="evidence" value="ECO:0007669"/>
    <property type="project" value="TreeGrafter"/>
</dbReference>
<dbReference type="InterPro" id="IPR035892">
    <property type="entry name" value="C2_domain_sf"/>
</dbReference>
<dbReference type="GO" id="GO:0000149">
    <property type="term" value="F:SNARE binding"/>
    <property type="evidence" value="ECO:0007669"/>
    <property type="project" value="TreeGrafter"/>
</dbReference>
<dbReference type="GO" id="GO:0001786">
    <property type="term" value="F:phosphatidylserine binding"/>
    <property type="evidence" value="ECO:0007669"/>
    <property type="project" value="TreeGrafter"/>
</dbReference>
<dbReference type="SMART" id="SM00239">
    <property type="entry name" value="C2"/>
    <property type="match status" value="2"/>
</dbReference>
<protein>
    <submittedName>
        <fullName evidence="5">C2 domain-containing protein</fullName>
    </submittedName>
</protein>
<accession>A0A183STT1</accession>
<dbReference type="SUPFAM" id="SSF49562">
    <property type="entry name" value="C2 domain (Calcium/lipid-binding domain, CaLB)"/>
    <property type="match status" value="2"/>
</dbReference>
<name>A0A183STT1_SCHSO</name>
<keyword evidence="1" id="KW-1133">Transmembrane helix</keyword>
<evidence type="ECO:0000259" key="2">
    <source>
        <dbReference type="PROSITE" id="PS50004"/>
    </source>
</evidence>
<dbReference type="GO" id="GO:0017156">
    <property type="term" value="P:calcium-ion regulated exocytosis"/>
    <property type="evidence" value="ECO:0007669"/>
    <property type="project" value="TreeGrafter"/>
</dbReference>
<gene>
    <name evidence="3" type="ORF">SSLN_LOCUS7629</name>
</gene>
<dbReference type="InterPro" id="IPR000008">
    <property type="entry name" value="C2_dom"/>
</dbReference>
<feature type="transmembrane region" description="Helical" evidence="1">
    <location>
        <begin position="49"/>
        <end position="77"/>
    </location>
</feature>
<evidence type="ECO:0000313" key="5">
    <source>
        <dbReference type="WBParaSite" id="SSLN_0000791901-mRNA-1"/>
    </source>
</evidence>
<dbReference type="PANTHER" id="PTHR10024">
    <property type="entry name" value="SYNAPTOTAGMIN"/>
    <property type="match status" value="1"/>
</dbReference>
<evidence type="ECO:0000256" key="1">
    <source>
        <dbReference type="SAM" id="Phobius"/>
    </source>
</evidence>
<reference evidence="3 4" key="2">
    <citation type="submission" date="2018-11" db="EMBL/GenBank/DDBJ databases">
        <authorList>
            <consortium name="Pathogen Informatics"/>
        </authorList>
    </citation>
    <scope>NUCLEOTIDE SEQUENCE [LARGE SCALE GENOMIC DNA]</scope>
    <source>
        <strain evidence="3 4">NST_G2</strain>
    </source>
</reference>
<dbReference type="OrthoDB" id="6270823at2759"/>
<dbReference type="Gene3D" id="2.60.40.150">
    <property type="entry name" value="C2 domain"/>
    <property type="match status" value="2"/>
</dbReference>
<dbReference type="EMBL" id="UYSU01034235">
    <property type="protein sequence ID" value="VDL94014.1"/>
    <property type="molecule type" value="Genomic_DNA"/>
</dbReference>
<feature type="domain" description="C2" evidence="2">
    <location>
        <begin position="110"/>
        <end position="241"/>
    </location>
</feature>
<evidence type="ECO:0000313" key="4">
    <source>
        <dbReference type="Proteomes" id="UP000275846"/>
    </source>
</evidence>
<keyword evidence="4" id="KW-1185">Reference proteome</keyword>
<dbReference type="GO" id="GO:0005509">
    <property type="term" value="F:calcium ion binding"/>
    <property type="evidence" value="ECO:0007669"/>
    <property type="project" value="TreeGrafter"/>
</dbReference>
<dbReference type="PROSITE" id="PS50004">
    <property type="entry name" value="C2"/>
    <property type="match status" value="2"/>
</dbReference>
<dbReference type="GO" id="GO:0005544">
    <property type="term" value="F:calcium-dependent phospholipid binding"/>
    <property type="evidence" value="ECO:0007669"/>
    <property type="project" value="TreeGrafter"/>
</dbReference>
<dbReference type="GO" id="GO:0005886">
    <property type="term" value="C:plasma membrane"/>
    <property type="evidence" value="ECO:0007669"/>
    <property type="project" value="TreeGrafter"/>
</dbReference>
<dbReference type="Pfam" id="PF00168">
    <property type="entry name" value="C2"/>
    <property type="match status" value="2"/>
</dbReference>
<reference evidence="5" key="1">
    <citation type="submission" date="2016-06" db="UniProtKB">
        <authorList>
            <consortium name="WormBaseParasite"/>
        </authorList>
    </citation>
    <scope>IDENTIFICATION</scope>
</reference>
<sequence length="400" mass="45378">MTLLNHSSTDFFTNLPATMSTDFSSLPSGHPDSFISRLSESWKIDNRPAVIFLFTFLILFVILLVLALIAVVGWVYVRRRKRRRGGSIHESLNSENPPIYKEEMVRCLACLSQLQYSMEYRLKEKKLLVGIIGCTNLQAPPGVRAPSPFVRILLRTVTVQNPINQHEAEISKVVSTAVLLGTRNPQFREMFAFSLLPTEIRSTVVHLRVYHFDKTNPDLILGGLEVDLKKTPVENYFGKYYEVQEPLLETVYGLEEYGQLCVVIIYEKKAKKLKVHILDAKDLSQPAKTSNIYPKVQVSVTLLVGGRTSLKERTAARKNVADPYFGSLLTFPLKCKNAALFTLKLKLQYFDERGLIKTHGIVIIGPNSPQAPGRRHWRDVDARPEEAIGMWHAFTCYKPT</sequence>
<dbReference type="AlphaFoldDB" id="A0A183STT1"/>
<keyword evidence="1" id="KW-0472">Membrane</keyword>
<proteinExistence type="predicted"/>